<feature type="domain" description="Alpha-macroglobulin-like TED" evidence="3">
    <location>
        <begin position="438"/>
        <end position="505"/>
    </location>
</feature>
<dbReference type="InterPro" id="IPR008930">
    <property type="entry name" value="Terpenoid_cyclase/PrenylTrfase"/>
</dbReference>
<evidence type="ECO:0000256" key="1">
    <source>
        <dbReference type="ARBA" id="ARBA00023157"/>
    </source>
</evidence>
<dbReference type="InterPro" id="IPR047565">
    <property type="entry name" value="Alpha-macroglob_thiol-ester_cl"/>
</dbReference>
<feature type="compositionally biased region" description="Low complexity" evidence="2">
    <location>
        <begin position="528"/>
        <end position="541"/>
    </location>
</feature>
<protein>
    <recommendedName>
        <fullName evidence="8">Alpha-2-macroglobulin bait region domain-containing protein</fullName>
    </recommendedName>
</protein>
<dbReference type="SMART" id="SM01419">
    <property type="entry name" value="Thiol-ester_cl"/>
    <property type="match status" value="1"/>
</dbReference>
<dbReference type="InterPro" id="IPR050473">
    <property type="entry name" value="A2M/Complement_sys"/>
</dbReference>
<accession>A0ABQ7TGZ9</accession>
<evidence type="ECO:0000256" key="2">
    <source>
        <dbReference type="SAM" id="MobiDB-lite"/>
    </source>
</evidence>
<dbReference type="SUPFAM" id="SSF48239">
    <property type="entry name" value="Terpenoid cyclases/Protein prenyltransferases"/>
    <property type="match status" value="1"/>
</dbReference>
<evidence type="ECO:0000259" key="3">
    <source>
        <dbReference type="Pfam" id="PF07678"/>
    </source>
</evidence>
<dbReference type="InterPro" id="IPR011626">
    <property type="entry name" value="Alpha-macroglobulin_TED"/>
</dbReference>
<dbReference type="Pfam" id="PF07678">
    <property type="entry name" value="TED_complement"/>
    <property type="match status" value="1"/>
</dbReference>
<gene>
    <name evidence="6" type="ORF">JD844_010254</name>
</gene>
<sequence>MGHGLERLDKNVIVEFETPDGIVVSQNIIDPASQITQSYNVPETVSVGIWNVVGRYQDSPQETFKTPFEVKEYVLPSFEVAIELAEKFYYVDTNEDFIVSITARYLYGKKVEGVAFVLFGVKLDDEKKSIPDSLRRIQIVDGEGEAALTKAMLQTRFRNTNELIGHSLYISVTVMTESGKLYVSFYGQFSPEAFFHGQAYVEMFPEDKGSDMVVAEKGGISIVTSPYQLHFTKTPVFFKPGMPYGLMVYVTNPDGSPATQVPVVSEEPLQAEATTQNDGTAKLILNTPGDSNELRITLSFSLLLKCDNEEFIMDEDDIVSRTEFPESWLWETKVRVELIHNPAFCSASTAKERYRQDIIIKDQSSTAVPFVLVPLQLGLHDIEVKAAVWQVMMSDGVKKKLRVVPEGMPRILTNVIQLDPDVKGKRDPVAQIVEDSIDGSNLKHLIITPSGCAEQNMITMTPSVIATHYLDATEQWEKVGVDRRSEAIKQIMQGQRSEVEERSKKGDGGKQRTQTEERELRAGEGGQKKMQMVKKSSSQMKESAEEKEPEKLHTGRCPPPVLSGRTNKDRTKIQDQRSADRRRRMDGGGGDRGVTTTKS</sequence>
<dbReference type="InterPro" id="IPR041555">
    <property type="entry name" value="MG3"/>
</dbReference>
<dbReference type="PANTHER" id="PTHR11412:SF81">
    <property type="entry name" value="COMPLEMENT C3"/>
    <property type="match status" value="1"/>
</dbReference>
<dbReference type="Pfam" id="PF17791">
    <property type="entry name" value="MG3"/>
    <property type="match status" value="1"/>
</dbReference>
<feature type="compositionally biased region" description="Basic and acidic residues" evidence="2">
    <location>
        <begin position="542"/>
        <end position="553"/>
    </location>
</feature>
<organism evidence="6 7">
    <name type="scientific">Phrynosoma platyrhinos</name>
    <name type="common">Desert horned lizard</name>
    <dbReference type="NCBI Taxonomy" id="52577"/>
    <lineage>
        <taxon>Eukaryota</taxon>
        <taxon>Metazoa</taxon>
        <taxon>Chordata</taxon>
        <taxon>Craniata</taxon>
        <taxon>Vertebrata</taxon>
        <taxon>Euteleostomi</taxon>
        <taxon>Lepidosauria</taxon>
        <taxon>Squamata</taxon>
        <taxon>Bifurcata</taxon>
        <taxon>Unidentata</taxon>
        <taxon>Episquamata</taxon>
        <taxon>Toxicofera</taxon>
        <taxon>Iguania</taxon>
        <taxon>Phrynosomatidae</taxon>
        <taxon>Phrynosomatinae</taxon>
        <taxon>Phrynosoma</taxon>
    </lineage>
</organism>
<dbReference type="PROSITE" id="PS00477">
    <property type="entry name" value="ALPHA_2_MACROGLOBULIN"/>
    <property type="match status" value="1"/>
</dbReference>
<feature type="domain" description="Macroglobulin" evidence="5">
    <location>
        <begin position="72"/>
        <end position="156"/>
    </location>
</feature>
<evidence type="ECO:0000313" key="7">
    <source>
        <dbReference type="Proteomes" id="UP000826234"/>
    </source>
</evidence>
<evidence type="ECO:0000259" key="4">
    <source>
        <dbReference type="Pfam" id="PF17789"/>
    </source>
</evidence>
<feature type="compositionally biased region" description="Basic and acidic residues" evidence="2">
    <location>
        <begin position="566"/>
        <end position="586"/>
    </location>
</feature>
<dbReference type="Gene3D" id="2.60.40.1940">
    <property type="match status" value="2"/>
</dbReference>
<dbReference type="EMBL" id="JAIPUX010000439">
    <property type="protein sequence ID" value="KAH0628759.1"/>
    <property type="molecule type" value="Genomic_DNA"/>
</dbReference>
<evidence type="ECO:0000259" key="5">
    <source>
        <dbReference type="Pfam" id="PF17791"/>
    </source>
</evidence>
<comment type="caution">
    <text evidence="6">The sequence shown here is derived from an EMBL/GenBank/DDBJ whole genome shotgun (WGS) entry which is preliminary data.</text>
</comment>
<feature type="domain" description="Macroglobulin" evidence="4">
    <location>
        <begin position="229"/>
        <end position="301"/>
    </location>
</feature>
<dbReference type="Gene3D" id="1.50.10.20">
    <property type="match status" value="1"/>
</dbReference>
<dbReference type="InterPro" id="IPR013783">
    <property type="entry name" value="Ig-like_fold"/>
</dbReference>
<dbReference type="InterPro" id="IPR019742">
    <property type="entry name" value="MacrogloblnA2_CS"/>
</dbReference>
<evidence type="ECO:0000313" key="6">
    <source>
        <dbReference type="EMBL" id="KAH0628759.1"/>
    </source>
</evidence>
<proteinExistence type="predicted"/>
<keyword evidence="1" id="KW-1015">Disulfide bond</keyword>
<dbReference type="InterPro" id="IPR040839">
    <property type="entry name" value="MG4"/>
</dbReference>
<name>A0ABQ7TGZ9_PHRPL</name>
<feature type="region of interest" description="Disordered" evidence="2">
    <location>
        <begin position="491"/>
        <end position="599"/>
    </location>
</feature>
<dbReference type="Gene3D" id="2.60.40.1930">
    <property type="match status" value="1"/>
</dbReference>
<feature type="compositionally biased region" description="Basic and acidic residues" evidence="2">
    <location>
        <begin position="497"/>
        <end position="522"/>
    </location>
</feature>
<dbReference type="Pfam" id="PF17789">
    <property type="entry name" value="MG4"/>
    <property type="match status" value="1"/>
</dbReference>
<dbReference type="Gene3D" id="2.60.40.10">
    <property type="entry name" value="Immunoglobulins"/>
    <property type="match status" value="2"/>
</dbReference>
<evidence type="ECO:0008006" key="8">
    <source>
        <dbReference type="Google" id="ProtNLM"/>
    </source>
</evidence>
<dbReference type="PANTHER" id="PTHR11412">
    <property type="entry name" value="MACROGLOBULIN / COMPLEMENT"/>
    <property type="match status" value="1"/>
</dbReference>
<dbReference type="Proteomes" id="UP000826234">
    <property type="component" value="Unassembled WGS sequence"/>
</dbReference>
<reference evidence="6 7" key="1">
    <citation type="journal article" date="2022" name="Gigascience">
        <title>A chromosome-level genome assembly and annotation of the desert horned lizard, Phrynosoma platyrhinos, provides insight into chromosomal rearrangements among reptiles.</title>
        <authorList>
            <person name="Koochekian N."/>
            <person name="Ascanio A."/>
            <person name="Farleigh K."/>
            <person name="Card D.C."/>
            <person name="Schield D.R."/>
            <person name="Castoe T.A."/>
            <person name="Jezkova T."/>
        </authorList>
    </citation>
    <scope>NUCLEOTIDE SEQUENCE [LARGE SCALE GENOMIC DNA]</scope>
    <source>
        <strain evidence="6">NK-2021</strain>
    </source>
</reference>
<keyword evidence="7" id="KW-1185">Reference proteome</keyword>
<dbReference type="Gene3D" id="2.60.120.1540">
    <property type="match status" value="1"/>
</dbReference>